<comment type="subcellular location">
    <subcellularLocation>
        <location evidence="1 9">Cell membrane</location>
        <topology evidence="1 9">Multi-pass membrane protein</topology>
    </subcellularLocation>
</comment>
<keyword evidence="2 9" id="KW-0813">Transport</keyword>
<evidence type="ECO:0000256" key="2">
    <source>
        <dbReference type="ARBA" id="ARBA00022448"/>
    </source>
</evidence>
<keyword evidence="8 9" id="KW-0472">Membrane</keyword>
<dbReference type="PROSITE" id="PS50928">
    <property type="entry name" value="ABC_TM1"/>
    <property type="match status" value="1"/>
</dbReference>
<evidence type="ECO:0000256" key="1">
    <source>
        <dbReference type="ARBA" id="ARBA00004651"/>
    </source>
</evidence>
<dbReference type="GO" id="GO:0015031">
    <property type="term" value="P:protein transport"/>
    <property type="evidence" value="ECO:0007669"/>
    <property type="project" value="UniProtKB-KW"/>
</dbReference>
<feature type="transmembrane region" description="Helical" evidence="9">
    <location>
        <begin position="95"/>
        <end position="118"/>
    </location>
</feature>
<reference evidence="11 12" key="1">
    <citation type="journal article" date="2021" name="Microorganisms">
        <title>Acidisoma silvae sp. nov. and Acidisomacellulosilytica sp. nov., Two Acidophilic Bacteria Isolated from Decaying Wood, Hydrolyzing Cellulose and Producing Poly-3-hydroxybutyrate.</title>
        <authorList>
            <person name="Mieszkin S."/>
            <person name="Pouder E."/>
            <person name="Uroz S."/>
            <person name="Simon-Colin C."/>
            <person name="Alain K."/>
        </authorList>
    </citation>
    <scope>NUCLEOTIDE SEQUENCE [LARGE SCALE GENOMIC DNA]</scope>
    <source>
        <strain evidence="11 12">HW T5.17</strain>
    </source>
</reference>
<dbReference type="SUPFAM" id="SSF161098">
    <property type="entry name" value="MetI-like"/>
    <property type="match status" value="1"/>
</dbReference>
<dbReference type="RefSeq" id="WP_227309831.1">
    <property type="nucleotide sequence ID" value="NZ_JAESVA010000011.1"/>
</dbReference>
<evidence type="ECO:0000256" key="5">
    <source>
        <dbReference type="ARBA" id="ARBA00022856"/>
    </source>
</evidence>
<keyword evidence="6" id="KW-0653">Protein transport</keyword>
<evidence type="ECO:0000259" key="10">
    <source>
        <dbReference type="PROSITE" id="PS50928"/>
    </source>
</evidence>
<dbReference type="AlphaFoldDB" id="A0A963Z5H7"/>
<keyword evidence="7 9" id="KW-1133">Transmembrane helix</keyword>
<feature type="transmembrane region" description="Helical" evidence="9">
    <location>
        <begin position="130"/>
        <end position="154"/>
    </location>
</feature>
<evidence type="ECO:0000313" key="11">
    <source>
        <dbReference type="EMBL" id="MCB8883177.1"/>
    </source>
</evidence>
<dbReference type="Pfam" id="PF12911">
    <property type="entry name" value="OppC_N"/>
    <property type="match status" value="1"/>
</dbReference>
<dbReference type="GO" id="GO:0015833">
    <property type="term" value="P:peptide transport"/>
    <property type="evidence" value="ECO:0007669"/>
    <property type="project" value="UniProtKB-KW"/>
</dbReference>
<protein>
    <submittedName>
        <fullName evidence="11">ABC transporter permease</fullName>
    </submittedName>
</protein>
<comment type="caution">
    <text evidence="11">The sequence shown here is derived from an EMBL/GenBank/DDBJ whole genome shotgun (WGS) entry which is preliminary data.</text>
</comment>
<dbReference type="GO" id="GO:0055085">
    <property type="term" value="P:transmembrane transport"/>
    <property type="evidence" value="ECO:0007669"/>
    <property type="project" value="InterPro"/>
</dbReference>
<comment type="similarity">
    <text evidence="9">Belongs to the binding-protein-dependent transport system permease family.</text>
</comment>
<evidence type="ECO:0000256" key="7">
    <source>
        <dbReference type="ARBA" id="ARBA00022989"/>
    </source>
</evidence>
<sequence length="324" mass="34440">MDAQEGPQRTPPDRNPWHQTLWSIVQARPRFAIGYIIVALVMIGAIFAPVLAPYNPVSANPQSALLSPSAAHWFGTDAVGMDVFSRCLYAPRIDLTIAVSGTLISAVIGSLIGAWVGFHGRSKGVRQGIGFVIMRAADVLQAFPVFVLAIALVASLGQSIQTVVIAIAFVNIPIYLRLMRSQVISIREMKFVEAAEVAGVSHSKIILRHVIPNAMAPTLAQLSINIGWSVIMTAGLSFIGAGVRAPTPEWGSMIAAGFQNIVTGQWSPSVFPGVVLAITVFGFSLVGASVETFADPAKVRRLVADIAARKRRASAPRAALGRGQ</sequence>
<feature type="domain" description="ABC transmembrane type-1" evidence="10">
    <location>
        <begin position="91"/>
        <end position="287"/>
    </location>
</feature>
<dbReference type="PANTHER" id="PTHR43386:SF1">
    <property type="entry name" value="D,D-DIPEPTIDE TRANSPORT SYSTEM PERMEASE PROTEIN DDPC-RELATED"/>
    <property type="match status" value="1"/>
</dbReference>
<feature type="transmembrane region" description="Helical" evidence="9">
    <location>
        <begin position="160"/>
        <end position="178"/>
    </location>
</feature>
<dbReference type="PANTHER" id="PTHR43386">
    <property type="entry name" value="OLIGOPEPTIDE TRANSPORT SYSTEM PERMEASE PROTEIN APPC"/>
    <property type="match status" value="1"/>
</dbReference>
<evidence type="ECO:0000256" key="9">
    <source>
        <dbReference type="RuleBase" id="RU363032"/>
    </source>
</evidence>
<dbReference type="CDD" id="cd06261">
    <property type="entry name" value="TM_PBP2"/>
    <property type="match status" value="1"/>
</dbReference>
<dbReference type="EMBL" id="JAESVA010000011">
    <property type="protein sequence ID" value="MCB8883177.1"/>
    <property type="molecule type" value="Genomic_DNA"/>
</dbReference>
<name>A0A963Z5H7_9PROT</name>
<evidence type="ECO:0000256" key="4">
    <source>
        <dbReference type="ARBA" id="ARBA00022692"/>
    </source>
</evidence>
<keyword evidence="12" id="KW-1185">Reference proteome</keyword>
<dbReference type="InterPro" id="IPR000515">
    <property type="entry name" value="MetI-like"/>
</dbReference>
<feature type="transmembrane region" description="Helical" evidence="9">
    <location>
        <begin position="32"/>
        <end position="52"/>
    </location>
</feature>
<evidence type="ECO:0000256" key="8">
    <source>
        <dbReference type="ARBA" id="ARBA00023136"/>
    </source>
</evidence>
<feature type="transmembrane region" description="Helical" evidence="9">
    <location>
        <begin position="222"/>
        <end position="243"/>
    </location>
</feature>
<dbReference type="InterPro" id="IPR025966">
    <property type="entry name" value="OppC_N"/>
</dbReference>
<keyword evidence="5" id="KW-0571">Peptide transport</keyword>
<dbReference type="InterPro" id="IPR050366">
    <property type="entry name" value="BP-dependent_transpt_permease"/>
</dbReference>
<organism evidence="11 12">
    <name type="scientific">Acidisoma cellulosilyticum</name>
    <dbReference type="NCBI Taxonomy" id="2802395"/>
    <lineage>
        <taxon>Bacteria</taxon>
        <taxon>Pseudomonadati</taxon>
        <taxon>Pseudomonadota</taxon>
        <taxon>Alphaproteobacteria</taxon>
        <taxon>Acetobacterales</taxon>
        <taxon>Acidocellaceae</taxon>
        <taxon>Acidisoma</taxon>
    </lineage>
</organism>
<evidence type="ECO:0000313" key="12">
    <source>
        <dbReference type="Proteomes" id="UP000721844"/>
    </source>
</evidence>
<evidence type="ECO:0000256" key="6">
    <source>
        <dbReference type="ARBA" id="ARBA00022927"/>
    </source>
</evidence>
<gene>
    <name evidence="11" type="ORF">ACELLULO517_23210</name>
</gene>
<dbReference type="Gene3D" id="1.10.3720.10">
    <property type="entry name" value="MetI-like"/>
    <property type="match status" value="1"/>
</dbReference>
<proteinExistence type="inferred from homology"/>
<accession>A0A963Z5H7</accession>
<feature type="transmembrane region" description="Helical" evidence="9">
    <location>
        <begin position="270"/>
        <end position="290"/>
    </location>
</feature>
<dbReference type="Proteomes" id="UP000721844">
    <property type="component" value="Unassembled WGS sequence"/>
</dbReference>
<dbReference type="InterPro" id="IPR035906">
    <property type="entry name" value="MetI-like_sf"/>
</dbReference>
<keyword evidence="4 9" id="KW-0812">Transmembrane</keyword>
<evidence type="ECO:0000256" key="3">
    <source>
        <dbReference type="ARBA" id="ARBA00022475"/>
    </source>
</evidence>
<dbReference type="Pfam" id="PF00528">
    <property type="entry name" value="BPD_transp_1"/>
    <property type="match status" value="1"/>
</dbReference>
<dbReference type="GO" id="GO:0005886">
    <property type="term" value="C:plasma membrane"/>
    <property type="evidence" value="ECO:0007669"/>
    <property type="project" value="UniProtKB-SubCell"/>
</dbReference>
<keyword evidence="3" id="KW-1003">Cell membrane</keyword>